<reference evidence="3 4" key="1">
    <citation type="submission" date="2016-08" db="EMBL/GenBank/DDBJ databases">
        <authorList>
            <person name="Seilhamer J.J."/>
        </authorList>
    </citation>
    <scope>NUCLEOTIDE SEQUENCE [LARGE SCALE GENOMIC DNA]</scope>
    <source>
        <strain evidence="3 4">KCTC 42603</strain>
    </source>
</reference>
<dbReference type="STRING" id="1656094.BFC18_13680"/>
<comment type="caution">
    <text evidence="3">The sequence shown here is derived from an EMBL/GenBank/DDBJ whole genome shotgun (WGS) entry which is preliminary data.</text>
</comment>
<proteinExistence type="predicted"/>
<protein>
    <recommendedName>
        <fullName evidence="2">FAD dependent oxidoreductase domain-containing protein</fullName>
    </recommendedName>
</protein>
<evidence type="ECO:0000313" key="3">
    <source>
        <dbReference type="EMBL" id="OFC70230.1"/>
    </source>
</evidence>
<keyword evidence="1" id="KW-0560">Oxidoreductase</keyword>
<evidence type="ECO:0000256" key="1">
    <source>
        <dbReference type="ARBA" id="ARBA00023002"/>
    </source>
</evidence>
<accession>A0A1E7Z9N4</accession>
<dbReference type="PANTHER" id="PTHR13847:SF289">
    <property type="entry name" value="GLYCINE OXIDASE"/>
    <property type="match status" value="1"/>
</dbReference>
<dbReference type="Proteomes" id="UP000175691">
    <property type="component" value="Unassembled WGS sequence"/>
</dbReference>
<evidence type="ECO:0000259" key="2">
    <source>
        <dbReference type="Pfam" id="PF01266"/>
    </source>
</evidence>
<dbReference type="OrthoDB" id="9805337at2"/>
<sequence>MKSVAIIGGGIIGRISAFVLSEQGYQVTVFDSSQELTAPSWNNAGHIAVEQVTPLSSYASIRTAPKRLFRVGGALDFNLFSPGVASWVWRYLRASSPSRFKAGTEALASLVNQAETSWQALTTRAHVPDLYQGTGHWVVWESAGSATAASRHWSGSNIGNAQFTALAPSQMELVRQRTHAHVENGIAFSGTGRITNLPLLADTLKKAIIDNGGNWENRAISPLTQANGKAVIPAFERDFDAVVICAGAASGRLLRHIYPNVPLIAERGYHLEVSCTEEMWPSNTPPLVFEDRSMIVTRFANTLRACSFVEFSDLDAPADERKWQRLLEHCKALGLPIGDDAKKWMGARPTLPDYLPAIGKSQRASNLYYAFGHQHLGLTLGAITGEKLAAMITGNPSQSELKPFDIERFKIRRMN</sequence>
<name>A0A1E7Z9N4_9ALTE</name>
<organism evidence="3 4">
    <name type="scientific">Alteromonas confluentis</name>
    <dbReference type="NCBI Taxonomy" id="1656094"/>
    <lineage>
        <taxon>Bacteria</taxon>
        <taxon>Pseudomonadati</taxon>
        <taxon>Pseudomonadota</taxon>
        <taxon>Gammaproteobacteria</taxon>
        <taxon>Alteromonadales</taxon>
        <taxon>Alteromonadaceae</taxon>
        <taxon>Alteromonas/Salinimonas group</taxon>
        <taxon>Alteromonas</taxon>
    </lineage>
</organism>
<dbReference type="InterPro" id="IPR036188">
    <property type="entry name" value="FAD/NAD-bd_sf"/>
</dbReference>
<dbReference type="RefSeq" id="WP_070125873.1">
    <property type="nucleotide sequence ID" value="NZ_MDHN01000029.1"/>
</dbReference>
<dbReference type="AlphaFoldDB" id="A0A1E7Z9N4"/>
<dbReference type="Pfam" id="PF01266">
    <property type="entry name" value="DAO"/>
    <property type="match status" value="1"/>
</dbReference>
<keyword evidence="4" id="KW-1185">Reference proteome</keyword>
<gene>
    <name evidence="3" type="ORF">BFC18_13680</name>
</gene>
<evidence type="ECO:0000313" key="4">
    <source>
        <dbReference type="Proteomes" id="UP000175691"/>
    </source>
</evidence>
<dbReference type="GO" id="GO:0016491">
    <property type="term" value="F:oxidoreductase activity"/>
    <property type="evidence" value="ECO:0007669"/>
    <property type="project" value="UniProtKB-KW"/>
</dbReference>
<dbReference type="SUPFAM" id="SSF54373">
    <property type="entry name" value="FAD-linked reductases, C-terminal domain"/>
    <property type="match status" value="1"/>
</dbReference>
<dbReference type="GO" id="GO:0005737">
    <property type="term" value="C:cytoplasm"/>
    <property type="evidence" value="ECO:0007669"/>
    <property type="project" value="TreeGrafter"/>
</dbReference>
<dbReference type="Gene3D" id="3.30.9.10">
    <property type="entry name" value="D-Amino Acid Oxidase, subunit A, domain 2"/>
    <property type="match status" value="1"/>
</dbReference>
<feature type="domain" description="FAD dependent oxidoreductase" evidence="2">
    <location>
        <begin position="4"/>
        <end position="391"/>
    </location>
</feature>
<dbReference type="EMBL" id="MDHN01000029">
    <property type="protein sequence ID" value="OFC70230.1"/>
    <property type="molecule type" value="Genomic_DNA"/>
</dbReference>
<dbReference type="Gene3D" id="3.50.50.60">
    <property type="entry name" value="FAD/NAD(P)-binding domain"/>
    <property type="match status" value="2"/>
</dbReference>
<dbReference type="PANTHER" id="PTHR13847">
    <property type="entry name" value="SARCOSINE DEHYDROGENASE-RELATED"/>
    <property type="match status" value="1"/>
</dbReference>
<dbReference type="SUPFAM" id="SSF51971">
    <property type="entry name" value="Nucleotide-binding domain"/>
    <property type="match status" value="1"/>
</dbReference>
<dbReference type="InterPro" id="IPR006076">
    <property type="entry name" value="FAD-dep_OxRdtase"/>
</dbReference>